<feature type="region of interest" description="Disordered" evidence="1">
    <location>
        <begin position="94"/>
        <end position="137"/>
    </location>
</feature>
<gene>
    <name evidence="2" type="ORF">Hypma_010643</name>
</gene>
<dbReference type="InParanoid" id="A0A369JK64"/>
<dbReference type="EMBL" id="LUEZ02000052">
    <property type="protein sequence ID" value="RDB22238.1"/>
    <property type="molecule type" value="Genomic_DNA"/>
</dbReference>
<evidence type="ECO:0000313" key="3">
    <source>
        <dbReference type="Proteomes" id="UP000076154"/>
    </source>
</evidence>
<organism evidence="2 3">
    <name type="scientific">Hypsizygus marmoreus</name>
    <name type="common">White beech mushroom</name>
    <name type="synonym">Agaricus marmoreus</name>
    <dbReference type="NCBI Taxonomy" id="39966"/>
    <lineage>
        <taxon>Eukaryota</taxon>
        <taxon>Fungi</taxon>
        <taxon>Dikarya</taxon>
        <taxon>Basidiomycota</taxon>
        <taxon>Agaricomycotina</taxon>
        <taxon>Agaricomycetes</taxon>
        <taxon>Agaricomycetidae</taxon>
        <taxon>Agaricales</taxon>
        <taxon>Tricholomatineae</taxon>
        <taxon>Lyophyllaceae</taxon>
        <taxon>Hypsizygus</taxon>
    </lineage>
</organism>
<evidence type="ECO:0000256" key="1">
    <source>
        <dbReference type="SAM" id="MobiDB-lite"/>
    </source>
</evidence>
<dbReference type="Proteomes" id="UP000076154">
    <property type="component" value="Unassembled WGS sequence"/>
</dbReference>
<reference evidence="2" key="1">
    <citation type="submission" date="2018-04" db="EMBL/GenBank/DDBJ databases">
        <title>Whole genome sequencing of Hypsizygus marmoreus.</title>
        <authorList>
            <person name="Choi I.-G."/>
            <person name="Min B."/>
            <person name="Kim J.-G."/>
            <person name="Kim S."/>
            <person name="Oh Y.-L."/>
            <person name="Kong W.-S."/>
            <person name="Park H."/>
            <person name="Jeong J."/>
            <person name="Song E.-S."/>
        </authorList>
    </citation>
    <scope>NUCLEOTIDE SEQUENCE [LARGE SCALE GENOMIC DNA]</scope>
    <source>
        <strain evidence="2">51987-8</strain>
    </source>
</reference>
<dbReference type="AlphaFoldDB" id="A0A369JK64"/>
<proteinExistence type="predicted"/>
<keyword evidence="3" id="KW-1185">Reference proteome</keyword>
<name>A0A369JK64_HYPMA</name>
<accession>A0A369JK64</accession>
<protein>
    <submittedName>
        <fullName evidence="2">Uncharacterized protein</fullName>
    </submittedName>
</protein>
<evidence type="ECO:0000313" key="2">
    <source>
        <dbReference type="EMBL" id="RDB22238.1"/>
    </source>
</evidence>
<sequence>MDTSMTSTDLSDNVKSDNTASRLIAIDDDKRLYNAFNCTLSSPQPSGADGLGHSLLLLNENAYATHRIVSALFFPSRFPGDIFSTLKALERTCTTSPPGLRVLNEPEKGSGNRGLLLLPRNTRSNDLRPAGSQLSRK</sequence>
<comment type="caution">
    <text evidence="2">The sequence shown here is derived from an EMBL/GenBank/DDBJ whole genome shotgun (WGS) entry which is preliminary data.</text>
</comment>